<dbReference type="InterPro" id="IPR021476">
    <property type="entry name" value="Egh16-like"/>
</dbReference>
<accession>A0A8A3PIL5</accession>
<feature type="region of interest" description="Disordered" evidence="1">
    <location>
        <begin position="322"/>
        <end position="342"/>
    </location>
</feature>
<keyword evidence="4" id="KW-1185">Reference proteome</keyword>
<dbReference type="Proteomes" id="UP000672032">
    <property type="component" value="Chromosome 5"/>
</dbReference>
<evidence type="ECO:0000313" key="3">
    <source>
        <dbReference type="EMBL" id="QSZ34875.1"/>
    </source>
</evidence>
<dbReference type="PANTHER" id="PTHR34618:SF3">
    <property type="entry name" value="GEGH 16 PROTEIN"/>
    <property type="match status" value="1"/>
</dbReference>
<name>A0A8A3PIL5_9HELO</name>
<protein>
    <recommendedName>
        <fullName evidence="5">GEgh 16 protein</fullName>
    </recommendedName>
</protein>
<organism evidence="3 4">
    <name type="scientific">Monilinia vaccinii-corymbosi</name>
    <dbReference type="NCBI Taxonomy" id="61207"/>
    <lineage>
        <taxon>Eukaryota</taxon>
        <taxon>Fungi</taxon>
        <taxon>Dikarya</taxon>
        <taxon>Ascomycota</taxon>
        <taxon>Pezizomycotina</taxon>
        <taxon>Leotiomycetes</taxon>
        <taxon>Helotiales</taxon>
        <taxon>Sclerotiniaceae</taxon>
        <taxon>Monilinia</taxon>
    </lineage>
</organism>
<sequence>MYTSIVFQATLLSVAQAHGVILAAQGLAGSPASVGFKVDDAIARNCTGISPCQQDTTIIRDAEIAANIVNECGRTELSGNIDVGENTENALAAHSVTQVKAGTKIIVTIHQVNADGAGPYSCDLDQTSNAGMISQNLTVTNNVPGVNGLSQAKTQDFNITVQLPENLACIGASTGNVCTVRCRNNAVAGPFGGCFAIQQTDTTASNNSPNTIATAQTLKAIDAQVQHNNANLPAAIAANKADGSAQGVKDFNGANALLSASVTSKAGAVMTPAVENGGVNAPDAAAATPTPPCSSSSPATAKPTIAAMGNGKGSAYANAANWNGNGNGNGRNRGDKKARGSSLKWANRLYAADSWEEPSNQTFSV</sequence>
<feature type="signal peptide" evidence="2">
    <location>
        <begin position="1"/>
        <end position="17"/>
    </location>
</feature>
<dbReference type="OrthoDB" id="3241054at2759"/>
<dbReference type="Pfam" id="PF11327">
    <property type="entry name" value="Egh16-like"/>
    <property type="match status" value="1"/>
</dbReference>
<dbReference type="EMBL" id="CP063409">
    <property type="protein sequence ID" value="QSZ34875.1"/>
    <property type="molecule type" value="Genomic_DNA"/>
</dbReference>
<proteinExistence type="predicted"/>
<gene>
    <name evidence="3" type="ORF">DSL72_007734</name>
</gene>
<evidence type="ECO:0000313" key="4">
    <source>
        <dbReference type="Proteomes" id="UP000672032"/>
    </source>
</evidence>
<keyword evidence="2" id="KW-0732">Signal</keyword>
<evidence type="ECO:0008006" key="5">
    <source>
        <dbReference type="Google" id="ProtNLM"/>
    </source>
</evidence>
<dbReference type="PANTHER" id="PTHR34618">
    <property type="entry name" value="SURFACE PROTEIN MAS1, PUTATIVE-RELATED"/>
    <property type="match status" value="1"/>
</dbReference>
<evidence type="ECO:0000256" key="1">
    <source>
        <dbReference type="SAM" id="MobiDB-lite"/>
    </source>
</evidence>
<feature type="region of interest" description="Disordered" evidence="1">
    <location>
        <begin position="281"/>
        <end position="306"/>
    </location>
</feature>
<feature type="chain" id="PRO_5032889022" description="GEgh 16 protein" evidence="2">
    <location>
        <begin position="18"/>
        <end position="365"/>
    </location>
</feature>
<evidence type="ECO:0000256" key="2">
    <source>
        <dbReference type="SAM" id="SignalP"/>
    </source>
</evidence>
<dbReference type="AlphaFoldDB" id="A0A8A3PIL5"/>
<reference evidence="3" key="1">
    <citation type="submission" date="2020-10" db="EMBL/GenBank/DDBJ databases">
        <title>Genome Sequence of Monilinia vaccinii-corymbosi Sheds Light on Mummy Berry Disease Infection of Blueberry and Mating Type.</title>
        <authorList>
            <person name="Yow A.G."/>
            <person name="Zhang Y."/>
            <person name="Bansal K."/>
            <person name="Eacker S.M."/>
            <person name="Sullivan S."/>
            <person name="Liachko I."/>
            <person name="Cubeta M.A."/>
            <person name="Rollins J.A."/>
            <person name="Ashrafi H."/>
        </authorList>
    </citation>
    <scope>NUCLEOTIDE SEQUENCE</scope>
    <source>
        <strain evidence="3">RL-1</strain>
    </source>
</reference>